<keyword evidence="3" id="KW-1185">Reference proteome</keyword>
<dbReference type="PANTHER" id="PTHR12558:SF13">
    <property type="entry name" value="CELL DIVISION CYCLE PROTEIN 27 HOMOLOG"/>
    <property type="match status" value="1"/>
</dbReference>
<protein>
    <submittedName>
        <fullName evidence="2">Tetratricopeptide repeat protein</fullName>
    </submittedName>
</protein>
<comment type="caution">
    <text evidence="2">The sequence shown here is derived from an EMBL/GenBank/DDBJ whole genome shotgun (WGS) entry which is preliminary data.</text>
</comment>
<dbReference type="Pfam" id="PF13181">
    <property type="entry name" value="TPR_8"/>
    <property type="match status" value="4"/>
</dbReference>
<dbReference type="SUPFAM" id="SSF48452">
    <property type="entry name" value="TPR-like"/>
    <property type="match status" value="2"/>
</dbReference>
<gene>
    <name evidence="2" type="ORF">GCL57_03655</name>
</gene>
<name>A0A833JD74_9BACT</name>
<dbReference type="InterPro" id="IPR019734">
    <property type="entry name" value="TPR_rpt"/>
</dbReference>
<dbReference type="Proteomes" id="UP000442694">
    <property type="component" value="Unassembled WGS sequence"/>
</dbReference>
<dbReference type="Gene3D" id="1.25.40.10">
    <property type="entry name" value="Tetratricopeptide repeat domain"/>
    <property type="match status" value="3"/>
</dbReference>
<evidence type="ECO:0000313" key="2">
    <source>
        <dbReference type="EMBL" id="KAB8031745.1"/>
    </source>
</evidence>
<dbReference type="SMART" id="SM00028">
    <property type="entry name" value="TPR"/>
    <property type="match status" value="6"/>
</dbReference>
<reference evidence="2 3" key="1">
    <citation type="submission" date="2019-10" db="EMBL/GenBank/DDBJ databases">
        <title>New genus of Silvanigrellaceae.</title>
        <authorList>
            <person name="Pitt A."/>
            <person name="Hahn M.W."/>
        </authorList>
    </citation>
    <scope>NUCLEOTIDE SEQUENCE [LARGE SCALE GENOMIC DNA]</scope>
    <source>
        <strain evidence="2 3">33A1-SZDP</strain>
    </source>
</reference>
<dbReference type="PROSITE" id="PS50005">
    <property type="entry name" value="TPR"/>
    <property type="match status" value="1"/>
</dbReference>
<evidence type="ECO:0000256" key="1">
    <source>
        <dbReference type="PROSITE-ProRule" id="PRU00339"/>
    </source>
</evidence>
<proteinExistence type="predicted"/>
<dbReference type="AlphaFoldDB" id="A0A833JD74"/>
<dbReference type="RefSeq" id="WP_152211921.1">
    <property type="nucleotide sequence ID" value="NZ_WFLN01000005.1"/>
</dbReference>
<dbReference type="PANTHER" id="PTHR12558">
    <property type="entry name" value="CELL DIVISION CYCLE 16,23,27"/>
    <property type="match status" value="1"/>
</dbReference>
<organism evidence="2 3">
    <name type="scientific">Fluviispira multicolorata</name>
    <dbReference type="NCBI Taxonomy" id="2654512"/>
    <lineage>
        <taxon>Bacteria</taxon>
        <taxon>Pseudomonadati</taxon>
        <taxon>Bdellovibrionota</taxon>
        <taxon>Oligoflexia</taxon>
        <taxon>Silvanigrellales</taxon>
        <taxon>Silvanigrellaceae</taxon>
        <taxon>Fluviispira</taxon>
    </lineage>
</organism>
<dbReference type="EMBL" id="WFLN01000005">
    <property type="protein sequence ID" value="KAB8031745.1"/>
    <property type="molecule type" value="Genomic_DNA"/>
</dbReference>
<keyword evidence="1" id="KW-0802">TPR repeat</keyword>
<dbReference type="InterPro" id="IPR011990">
    <property type="entry name" value="TPR-like_helical_dom_sf"/>
</dbReference>
<accession>A0A833JD74</accession>
<sequence>MRCLKKDSSLKLKSIYCIVFLIFYTSCQSQKTSNETQPNGEDQQHTIIPSLSQYAQIRLAKIIHDSETGHLTGSQADEAFLLGKSLEEKGQLETAEILFQINYQFSQSLTVGLNLVNLKIQLRKLNEAQEIANRLTVLYPKSSEPELALASIYQLQNNTVALTKNLEKAYKKYPNDEAIVIFYSSYSKKNSKKVLEDFLKRNPRSNNVLITIAKIYFQEKNYSTALIYAKKAFSIDQDIVETINLLGKIHQNSRDYAKAEKYFKLAFDKEMDNNLNAQNYVNILLFQNKTQEALSILLKLEKSSDEQVPFPPEFTFQIAKILLLNREYKDAEKRLNELQKINFENGSIKYYLAVCNEKTRNFEVALQLLNEIKEDNEYYSEALKAKIIILINTNQKDLAEKQIFKFTLSDKNVIEDTIFKSSILAYFNKYSDAVDTLNKSISTNSDAKELYLKKAEYLKYIKSGESSLQLAEKIVSRWPNYADGLNFLGYTLVEKNKKLDLAKKVLLKAVTLNPKNGFYLDSLGWLYYQKNDFKNAFKYISDALKIEPDEPVILYHLASAQMKLKYFEDSLRTLESTSKILEDMLPYQLESDPELARIHQSIEAKIMEAKKAIDINPEED</sequence>
<evidence type="ECO:0000313" key="3">
    <source>
        <dbReference type="Proteomes" id="UP000442694"/>
    </source>
</evidence>
<feature type="repeat" description="TPR" evidence="1">
    <location>
        <begin position="517"/>
        <end position="550"/>
    </location>
</feature>